<reference evidence="7" key="2">
    <citation type="submission" date="2025-08" db="UniProtKB">
        <authorList>
            <consortium name="RefSeq"/>
        </authorList>
    </citation>
    <scope>IDENTIFICATION</scope>
    <source>
        <tissue evidence="7">Leaf</tissue>
    </source>
</reference>
<dbReference type="OMA" id="DMERYSW"/>
<feature type="region of interest" description="Disordered" evidence="4">
    <location>
        <begin position="222"/>
        <end position="263"/>
    </location>
</feature>
<dbReference type="OrthoDB" id="416217at2759"/>
<dbReference type="InterPro" id="IPR037898">
    <property type="entry name" value="NudC_fam"/>
</dbReference>
<dbReference type="Gene3D" id="2.60.40.790">
    <property type="match status" value="1"/>
</dbReference>
<evidence type="ECO:0000256" key="2">
    <source>
        <dbReference type="ARBA" id="ARBA00022490"/>
    </source>
</evidence>
<feature type="compositionally biased region" description="Basic and acidic residues" evidence="4">
    <location>
        <begin position="89"/>
        <end position="98"/>
    </location>
</feature>
<feature type="domain" description="CS" evidence="5">
    <location>
        <begin position="127"/>
        <end position="216"/>
    </location>
</feature>
<dbReference type="GeneID" id="107816713"/>
<accession>A0A1S4CA10</accession>
<feature type="region of interest" description="Disordered" evidence="4">
    <location>
        <begin position="106"/>
        <end position="125"/>
    </location>
</feature>
<evidence type="ECO:0000313" key="7">
    <source>
        <dbReference type="RefSeq" id="XP_016497946.1"/>
    </source>
</evidence>
<dbReference type="RefSeq" id="XP_016497946.1">
    <property type="nucleotide sequence ID" value="XM_016642460.2"/>
</dbReference>
<dbReference type="SUPFAM" id="SSF49764">
    <property type="entry name" value="HSP20-like chaperones"/>
    <property type="match status" value="1"/>
</dbReference>
<dbReference type="GO" id="GO:0006457">
    <property type="term" value="P:protein folding"/>
    <property type="evidence" value="ECO:0000318"/>
    <property type="project" value="GO_Central"/>
</dbReference>
<evidence type="ECO:0000259" key="5">
    <source>
        <dbReference type="PROSITE" id="PS51203"/>
    </source>
</evidence>
<feature type="compositionally biased region" description="Basic and acidic residues" evidence="4">
    <location>
        <begin position="106"/>
        <end position="118"/>
    </location>
</feature>
<dbReference type="RefSeq" id="XP_016497946.1">
    <property type="nucleotide sequence ID" value="XM_016642460.1"/>
</dbReference>
<dbReference type="GO" id="GO:0006950">
    <property type="term" value="P:response to stress"/>
    <property type="evidence" value="ECO:0007669"/>
    <property type="project" value="UniProtKB-ARBA"/>
</dbReference>
<dbReference type="PANTHER" id="PTHR12356">
    <property type="entry name" value="NUCLEAR MOVEMENT PROTEIN NUDC"/>
    <property type="match status" value="1"/>
</dbReference>
<dbReference type="GO" id="GO:0051082">
    <property type="term" value="F:unfolded protein binding"/>
    <property type="evidence" value="ECO:0000318"/>
    <property type="project" value="GO_Central"/>
</dbReference>
<dbReference type="SMR" id="A0A1S4CA10"/>
<dbReference type="AlphaFoldDB" id="A0A1S4CA10"/>
<dbReference type="Pfam" id="PF04969">
    <property type="entry name" value="CS"/>
    <property type="match status" value="1"/>
</dbReference>
<organism evidence="6 7">
    <name type="scientific">Nicotiana tabacum</name>
    <name type="common">Common tobacco</name>
    <dbReference type="NCBI Taxonomy" id="4097"/>
    <lineage>
        <taxon>Eukaryota</taxon>
        <taxon>Viridiplantae</taxon>
        <taxon>Streptophyta</taxon>
        <taxon>Embryophyta</taxon>
        <taxon>Tracheophyta</taxon>
        <taxon>Spermatophyta</taxon>
        <taxon>Magnoliopsida</taxon>
        <taxon>eudicotyledons</taxon>
        <taxon>Gunneridae</taxon>
        <taxon>Pentapetalae</taxon>
        <taxon>asterids</taxon>
        <taxon>lamiids</taxon>
        <taxon>Solanales</taxon>
        <taxon>Solanaceae</taxon>
        <taxon>Nicotianoideae</taxon>
        <taxon>Nicotianeae</taxon>
        <taxon>Nicotiana</taxon>
    </lineage>
</organism>
<dbReference type="InterPro" id="IPR008978">
    <property type="entry name" value="HSP20-like_chaperone"/>
</dbReference>
<keyword evidence="2" id="KW-0963">Cytoplasm</keyword>
<dbReference type="GO" id="GO:0005737">
    <property type="term" value="C:cytoplasm"/>
    <property type="evidence" value="ECO:0000318"/>
    <property type="project" value="GO_Central"/>
</dbReference>
<dbReference type="PROSITE" id="PS51203">
    <property type="entry name" value="CS"/>
    <property type="match status" value="1"/>
</dbReference>
<dbReference type="InterPro" id="IPR007052">
    <property type="entry name" value="CS_dom"/>
</dbReference>
<evidence type="ECO:0000256" key="4">
    <source>
        <dbReference type="SAM" id="MobiDB-lite"/>
    </source>
</evidence>
<evidence type="ECO:0000313" key="6">
    <source>
        <dbReference type="Proteomes" id="UP000790787"/>
    </source>
</evidence>
<proteinExistence type="predicted"/>
<feature type="compositionally biased region" description="Basic and acidic residues" evidence="4">
    <location>
        <begin position="222"/>
        <end position="254"/>
    </location>
</feature>
<dbReference type="FunFam" id="2.60.40.790:FF:000001">
    <property type="entry name" value="Nuclear migration protein nudC"/>
    <property type="match status" value="1"/>
</dbReference>
<feature type="compositionally biased region" description="Basic and acidic residues" evidence="4">
    <location>
        <begin position="73"/>
        <end position="82"/>
    </location>
</feature>
<reference evidence="6" key="1">
    <citation type="journal article" date="2014" name="Nat. Commun.">
        <title>The tobacco genome sequence and its comparison with those of tomato and potato.</title>
        <authorList>
            <person name="Sierro N."/>
            <person name="Battey J.N."/>
            <person name="Ouadi S."/>
            <person name="Bakaher N."/>
            <person name="Bovet L."/>
            <person name="Willig A."/>
            <person name="Goepfert S."/>
            <person name="Peitsch M.C."/>
            <person name="Ivanov N.V."/>
        </authorList>
    </citation>
    <scope>NUCLEOTIDE SEQUENCE [LARGE SCALE GENOMIC DNA]</scope>
</reference>
<evidence type="ECO:0000256" key="1">
    <source>
        <dbReference type="ARBA" id="ARBA00004463"/>
    </source>
</evidence>
<dbReference type="KEGG" id="nta:107816713"/>
<dbReference type="Proteomes" id="UP000790787">
    <property type="component" value="Chromosome 8"/>
</dbReference>
<feature type="region of interest" description="Disordered" evidence="4">
    <location>
        <begin position="73"/>
        <end position="98"/>
    </location>
</feature>
<comment type="function">
    <text evidence="3">Small heat shock protein required for the establishment of auxin gradients and for patterning of the apical domain of the embryo. Involved in the specification of the cotyledon primordia. Also required for normal inflorescence and floral meristem function, normal developmental patterning and thermotolerance. Acts as a molecular chaperone.</text>
</comment>
<gene>
    <name evidence="7" type="primary">LOC107816713</name>
</gene>
<name>A0A1S4CA10_TOBAC</name>
<dbReference type="STRING" id="4097.A0A1S4CA10"/>
<keyword evidence="6" id="KW-1185">Reference proteome</keyword>
<protein>
    <submittedName>
        <fullName evidence="7">Protein BOBBER 1</fullName>
    </submittedName>
</protein>
<feature type="region of interest" description="Disordered" evidence="4">
    <location>
        <begin position="1"/>
        <end position="23"/>
    </location>
</feature>
<comment type="subcellular location">
    <subcellularLocation>
        <location evidence="1">Cytoplasmic granule</location>
    </subcellularLocation>
</comment>
<dbReference type="PANTHER" id="PTHR12356:SF3">
    <property type="entry name" value="NUCLEAR MIGRATION PROTEIN NUDC"/>
    <property type="match status" value="1"/>
</dbReference>
<evidence type="ECO:0000256" key="3">
    <source>
        <dbReference type="ARBA" id="ARBA00053226"/>
    </source>
</evidence>
<dbReference type="CDD" id="cd06467">
    <property type="entry name" value="p23_NUDC_like"/>
    <property type="match status" value="1"/>
</dbReference>
<dbReference type="PaxDb" id="4097-A0A1S4CA10"/>
<sequence>MAIISDYDEQDNKPLSSSSVSKKPFNAVLDSANPLGFLETVFEFLGRESDIFKSNSLVSDVNAVVRMVKDKLETEEKKRKENVQGSPGKAEKKYKEDVPVVEKAEEVKEAMEEDKKGPLDPNKGNGLDLDSYSWGQSLQEVSLNIPVPPGTKSRFIVCDIKKNHLTVGLKGQPPIIDGELYRPIKVEDCFWSLEDQKSISVLLTKADQMEWWKCVVKGEPEIDPTKAEPESSKLSDLDPETRSTVEKMMFDQRQKSMGLPTSDEVQKQEILKKFMAEHPEMDFSRAKMS</sequence>